<dbReference type="GO" id="GO:0003700">
    <property type="term" value="F:DNA-binding transcription factor activity"/>
    <property type="evidence" value="ECO:0007669"/>
    <property type="project" value="TreeGrafter"/>
</dbReference>
<comment type="caution">
    <text evidence="4">The sequence shown here is derived from an EMBL/GenBank/DDBJ whole genome shotgun (WGS) entry which is preliminary data.</text>
</comment>
<proteinExistence type="predicted"/>
<evidence type="ECO:0000313" key="4">
    <source>
        <dbReference type="EMBL" id="SHW87852.1"/>
    </source>
</evidence>
<evidence type="ECO:0000256" key="2">
    <source>
        <dbReference type="PROSITE-ProRule" id="PRU00335"/>
    </source>
</evidence>
<dbReference type="PROSITE" id="PS50977">
    <property type="entry name" value="HTH_TETR_2"/>
    <property type="match status" value="1"/>
</dbReference>
<evidence type="ECO:0000259" key="3">
    <source>
        <dbReference type="PROSITE" id="PS50977"/>
    </source>
</evidence>
<gene>
    <name evidence="4" type="primary">ethR_1</name>
    <name evidence="4" type="ORF">SAMEA2275694_00591</name>
</gene>
<dbReference type="SUPFAM" id="SSF48498">
    <property type="entry name" value="Tetracyclin repressor-like, C-terminal domain"/>
    <property type="match status" value="1"/>
</dbReference>
<protein>
    <submittedName>
        <fullName evidence="4">TetR family transcriptional regulator</fullName>
    </submittedName>
</protein>
<dbReference type="Proteomes" id="UP000185183">
    <property type="component" value="Unassembled WGS sequence"/>
</dbReference>
<dbReference type="InterPro" id="IPR050109">
    <property type="entry name" value="HTH-type_TetR-like_transc_reg"/>
</dbReference>
<dbReference type="GO" id="GO:0000976">
    <property type="term" value="F:transcription cis-regulatory region binding"/>
    <property type="evidence" value="ECO:0007669"/>
    <property type="project" value="TreeGrafter"/>
</dbReference>
<dbReference type="Gene3D" id="1.10.357.10">
    <property type="entry name" value="Tetracycline Repressor, domain 2"/>
    <property type="match status" value="1"/>
</dbReference>
<feature type="domain" description="HTH tetR-type" evidence="3">
    <location>
        <begin position="41"/>
        <end position="102"/>
    </location>
</feature>
<dbReference type="Gene3D" id="1.10.10.60">
    <property type="entry name" value="Homeodomain-like"/>
    <property type="match status" value="1"/>
</dbReference>
<feature type="DNA-binding region" description="H-T-H motif" evidence="2">
    <location>
        <begin position="65"/>
        <end position="84"/>
    </location>
</feature>
<dbReference type="InterPro" id="IPR001647">
    <property type="entry name" value="HTH_TetR"/>
</dbReference>
<dbReference type="SUPFAM" id="SSF46689">
    <property type="entry name" value="Homeodomain-like"/>
    <property type="match status" value="1"/>
</dbReference>
<dbReference type="PANTHER" id="PTHR30055">
    <property type="entry name" value="HTH-TYPE TRANSCRIPTIONAL REGULATOR RUTR"/>
    <property type="match status" value="1"/>
</dbReference>
<dbReference type="EMBL" id="FSFA01000001">
    <property type="protein sequence ID" value="SHW87852.1"/>
    <property type="molecule type" value="Genomic_DNA"/>
</dbReference>
<accession>A0A9Q7WH86</accession>
<organism evidence="4 5">
    <name type="scientific">Mycobacteroides abscessus subsp. bolletii</name>
    <dbReference type="NCBI Taxonomy" id="319705"/>
    <lineage>
        <taxon>Bacteria</taxon>
        <taxon>Bacillati</taxon>
        <taxon>Actinomycetota</taxon>
        <taxon>Actinomycetes</taxon>
        <taxon>Mycobacteriales</taxon>
        <taxon>Mycobacteriaceae</taxon>
        <taxon>Mycobacteroides</taxon>
        <taxon>Mycobacteroides abscessus</taxon>
    </lineage>
</organism>
<dbReference type="AlphaFoldDB" id="A0A9Q7WH86"/>
<sequence length="234" mass="25156">MCSSSSSPQDLTGVKFCSYGVSVQTVQVVSPARSGTQTRGDRQRDAIMTAVAELIAENHSFADLSVSAISERAGVGRSGFYFYFDSKYSVLAQMVGDAFAELDELTHYFAPRGEEETPEQFAHRMVGSAAASFAHNDPLMKACQEARITDPTIAGLLDDLTDVVIEKILKIAETEVKERGAQPISDDLPALVRSLVALTASTVSGDSSFVGRNTDPARAIATVETLWRVSLLGR</sequence>
<dbReference type="InterPro" id="IPR036271">
    <property type="entry name" value="Tet_transcr_reg_TetR-rel_C_sf"/>
</dbReference>
<evidence type="ECO:0000313" key="5">
    <source>
        <dbReference type="Proteomes" id="UP000185183"/>
    </source>
</evidence>
<keyword evidence="1 2" id="KW-0238">DNA-binding</keyword>
<dbReference type="InterPro" id="IPR009057">
    <property type="entry name" value="Homeodomain-like_sf"/>
</dbReference>
<evidence type="ECO:0000256" key="1">
    <source>
        <dbReference type="ARBA" id="ARBA00023125"/>
    </source>
</evidence>
<dbReference type="Pfam" id="PF00440">
    <property type="entry name" value="TetR_N"/>
    <property type="match status" value="1"/>
</dbReference>
<reference evidence="4 5" key="1">
    <citation type="submission" date="2016-11" db="EMBL/GenBank/DDBJ databases">
        <authorList>
            <consortium name="Pathogen Informatics"/>
        </authorList>
    </citation>
    <scope>NUCLEOTIDE SEQUENCE [LARGE SCALE GENOMIC DNA]</scope>
    <source>
        <strain evidence="4 5">968</strain>
    </source>
</reference>
<dbReference type="PANTHER" id="PTHR30055:SF184">
    <property type="entry name" value="HTH-TYPE TRANSCRIPTIONAL REGULATOR ETHR"/>
    <property type="match status" value="1"/>
</dbReference>
<name>A0A9Q7WH86_9MYCO</name>